<evidence type="ECO:0000256" key="1">
    <source>
        <dbReference type="SAM" id="MobiDB-lite"/>
    </source>
</evidence>
<evidence type="ECO:0000313" key="2">
    <source>
        <dbReference type="EMBL" id="RXH81766.1"/>
    </source>
</evidence>
<dbReference type="Proteomes" id="UP000290289">
    <property type="component" value="Chromosome 12"/>
</dbReference>
<reference evidence="2 3" key="1">
    <citation type="submission" date="2018-10" db="EMBL/GenBank/DDBJ databases">
        <title>A high-quality apple genome assembly.</title>
        <authorList>
            <person name="Hu J."/>
        </authorList>
    </citation>
    <scope>NUCLEOTIDE SEQUENCE [LARGE SCALE GENOMIC DNA]</scope>
    <source>
        <strain evidence="3">cv. HFTH1</strain>
        <tissue evidence="2">Young leaf</tissue>
    </source>
</reference>
<gene>
    <name evidence="2" type="ORF">DVH24_036107</name>
</gene>
<feature type="region of interest" description="Disordered" evidence="1">
    <location>
        <begin position="1"/>
        <end position="41"/>
    </location>
</feature>
<name>A0A498IEA3_MALDO</name>
<accession>A0A498IEA3</accession>
<organism evidence="2 3">
    <name type="scientific">Malus domestica</name>
    <name type="common">Apple</name>
    <name type="synonym">Pyrus malus</name>
    <dbReference type="NCBI Taxonomy" id="3750"/>
    <lineage>
        <taxon>Eukaryota</taxon>
        <taxon>Viridiplantae</taxon>
        <taxon>Streptophyta</taxon>
        <taxon>Embryophyta</taxon>
        <taxon>Tracheophyta</taxon>
        <taxon>Spermatophyta</taxon>
        <taxon>Magnoliopsida</taxon>
        <taxon>eudicotyledons</taxon>
        <taxon>Gunneridae</taxon>
        <taxon>Pentapetalae</taxon>
        <taxon>rosids</taxon>
        <taxon>fabids</taxon>
        <taxon>Rosales</taxon>
        <taxon>Rosaceae</taxon>
        <taxon>Amygdaloideae</taxon>
        <taxon>Maleae</taxon>
        <taxon>Malus</taxon>
    </lineage>
</organism>
<keyword evidence="3" id="KW-1185">Reference proteome</keyword>
<feature type="compositionally biased region" description="Polar residues" evidence="1">
    <location>
        <begin position="17"/>
        <end position="27"/>
    </location>
</feature>
<evidence type="ECO:0000313" key="3">
    <source>
        <dbReference type="Proteomes" id="UP000290289"/>
    </source>
</evidence>
<sequence>MKLISDAKFGRKKAPEPQQNGQSTDGAVSNRSSSREENRQKTRQLLQMESYLHDVLNFIEDVFWKFQCEGSMKRCKGIFKFICLLEIPVRGFYVLFPWMRRRCKARFNFDDGSSFLFSILLVNTKKI</sequence>
<dbReference type="EMBL" id="RDQH01000338">
    <property type="protein sequence ID" value="RXH81766.1"/>
    <property type="molecule type" value="Genomic_DNA"/>
</dbReference>
<protein>
    <submittedName>
        <fullName evidence="2">Uncharacterized protein</fullName>
    </submittedName>
</protein>
<comment type="caution">
    <text evidence="2">The sequence shown here is derived from an EMBL/GenBank/DDBJ whole genome shotgun (WGS) entry which is preliminary data.</text>
</comment>
<proteinExistence type="predicted"/>
<dbReference type="AlphaFoldDB" id="A0A498IEA3"/>